<dbReference type="SMART" id="SM00563">
    <property type="entry name" value="PlsC"/>
    <property type="match status" value="1"/>
</dbReference>
<keyword evidence="3 6" id="KW-0012">Acyltransferase</keyword>
<evidence type="ECO:0000313" key="6">
    <source>
        <dbReference type="EMBL" id="QNN68547.1"/>
    </source>
</evidence>
<accession>A0A7G9SL22</accession>
<evidence type="ECO:0000256" key="3">
    <source>
        <dbReference type="ARBA" id="ARBA00023315"/>
    </source>
</evidence>
<dbReference type="SUPFAM" id="SSF69593">
    <property type="entry name" value="Glycerol-3-phosphate (1)-acyltransferase"/>
    <property type="match status" value="1"/>
</dbReference>
<dbReference type="KEGG" id="slut:H9L13_05500"/>
<feature type="region of interest" description="Disordered" evidence="4">
    <location>
        <begin position="186"/>
        <end position="211"/>
    </location>
</feature>
<dbReference type="GO" id="GO:0006654">
    <property type="term" value="P:phosphatidic acid biosynthetic process"/>
    <property type="evidence" value="ECO:0007669"/>
    <property type="project" value="TreeGrafter"/>
</dbReference>
<dbReference type="Proteomes" id="UP000515971">
    <property type="component" value="Chromosome"/>
</dbReference>
<gene>
    <name evidence="6" type="ORF">H9L13_05500</name>
</gene>
<sequence>MTSPSLLSRLVRRALIAVYRLRGWRITGAVPADKKFIIAGGPHTSNWDFAIFLGAVDQLGVRPSYIGKHSLFRWPLKRFMLDMGGIPVDRTKRANYVDQVVAEFAKHDELALVIAPEGTRDSDGRWKSGFYHIALGAGVPIVLAWIDRKRRIGAIGPVIHPSGDYRADIKRIADHFRAAWPEQPRFREIDRDAAPKPALSKRAPGGQSGAS</sequence>
<protein>
    <submittedName>
        <fullName evidence="6">Lysophospholipid acyltransferase family protein</fullName>
    </submittedName>
</protein>
<evidence type="ECO:0000256" key="4">
    <source>
        <dbReference type="SAM" id="MobiDB-lite"/>
    </source>
</evidence>
<reference evidence="6 7" key="1">
    <citation type="submission" date="2020-08" db="EMBL/GenBank/DDBJ databases">
        <title>Genome sequence of Sphingomonas lutea KCTC 23642T.</title>
        <authorList>
            <person name="Hyun D.-W."/>
            <person name="Bae J.-W."/>
        </authorList>
    </citation>
    <scope>NUCLEOTIDE SEQUENCE [LARGE SCALE GENOMIC DNA]</scope>
    <source>
        <strain evidence="6 7">KCTC 23642</strain>
    </source>
</reference>
<comment type="pathway">
    <text evidence="1">Lipid metabolism.</text>
</comment>
<dbReference type="Pfam" id="PF01553">
    <property type="entry name" value="Acyltransferase"/>
    <property type="match status" value="1"/>
</dbReference>
<dbReference type="AlphaFoldDB" id="A0A7G9SL22"/>
<evidence type="ECO:0000259" key="5">
    <source>
        <dbReference type="SMART" id="SM00563"/>
    </source>
</evidence>
<dbReference type="GO" id="GO:0003841">
    <property type="term" value="F:1-acylglycerol-3-phosphate O-acyltransferase activity"/>
    <property type="evidence" value="ECO:0007669"/>
    <property type="project" value="TreeGrafter"/>
</dbReference>
<organism evidence="6 7">
    <name type="scientific">Sphingomonas lutea</name>
    <dbReference type="NCBI Taxonomy" id="1045317"/>
    <lineage>
        <taxon>Bacteria</taxon>
        <taxon>Pseudomonadati</taxon>
        <taxon>Pseudomonadota</taxon>
        <taxon>Alphaproteobacteria</taxon>
        <taxon>Sphingomonadales</taxon>
        <taxon>Sphingomonadaceae</taxon>
        <taxon>Sphingomonas</taxon>
    </lineage>
</organism>
<dbReference type="CDD" id="cd07988">
    <property type="entry name" value="LPLAT_ABO13168-like"/>
    <property type="match status" value="1"/>
</dbReference>
<feature type="domain" description="Phospholipid/glycerol acyltransferase" evidence="5">
    <location>
        <begin position="36"/>
        <end position="149"/>
    </location>
</feature>
<evidence type="ECO:0000313" key="7">
    <source>
        <dbReference type="Proteomes" id="UP000515971"/>
    </source>
</evidence>
<dbReference type="PANTHER" id="PTHR10434">
    <property type="entry name" value="1-ACYL-SN-GLYCEROL-3-PHOSPHATE ACYLTRANSFERASE"/>
    <property type="match status" value="1"/>
</dbReference>
<dbReference type="PANTHER" id="PTHR10434:SF9">
    <property type="entry name" value="PHOSPHOLIPID_GLYCEROL ACYLTRANSFERASE DOMAIN-CONTAINING PROTEIN"/>
    <property type="match status" value="1"/>
</dbReference>
<keyword evidence="7" id="KW-1185">Reference proteome</keyword>
<dbReference type="InterPro" id="IPR002123">
    <property type="entry name" value="Plipid/glycerol_acylTrfase"/>
</dbReference>
<dbReference type="EMBL" id="CP060718">
    <property type="protein sequence ID" value="QNN68547.1"/>
    <property type="molecule type" value="Genomic_DNA"/>
</dbReference>
<name>A0A7G9SL22_9SPHN</name>
<keyword evidence="2 6" id="KW-0808">Transferase</keyword>
<evidence type="ECO:0000256" key="2">
    <source>
        <dbReference type="ARBA" id="ARBA00022679"/>
    </source>
</evidence>
<evidence type="ECO:0000256" key="1">
    <source>
        <dbReference type="ARBA" id="ARBA00005189"/>
    </source>
</evidence>
<proteinExistence type="predicted"/>